<reference evidence="2" key="1">
    <citation type="journal article" date="2015" name="Nat. Genet.">
        <title>The genome and transcriptome of the zoonotic hookworm Ancylostoma ceylanicum identify infection-specific gene families.</title>
        <authorList>
            <person name="Schwarz E.M."/>
            <person name="Hu Y."/>
            <person name="Antoshechkin I."/>
            <person name="Miller M.M."/>
            <person name="Sternberg P.W."/>
            <person name="Aroian R.V."/>
        </authorList>
    </citation>
    <scope>NUCLEOTIDE SEQUENCE</scope>
    <source>
        <strain evidence="2">HY135</strain>
    </source>
</reference>
<dbReference type="Proteomes" id="UP000024635">
    <property type="component" value="Unassembled WGS sequence"/>
</dbReference>
<name>A0A016VUW8_9BILA</name>
<evidence type="ECO:0000313" key="1">
    <source>
        <dbReference type="EMBL" id="EYC31399.1"/>
    </source>
</evidence>
<comment type="caution">
    <text evidence="1">The sequence shown here is derived from an EMBL/GenBank/DDBJ whole genome shotgun (WGS) entry which is preliminary data.</text>
</comment>
<proteinExistence type="predicted"/>
<protein>
    <submittedName>
        <fullName evidence="1">Uncharacterized protein</fullName>
    </submittedName>
</protein>
<accession>A0A016VUW8</accession>
<dbReference type="AlphaFoldDB" id="A0A016VUW8"/>
<keyword evidence="2" id="KW-1185">Reference proteome</keyword>
<organism evidence="1 2">
    <name type="scientific">Ancylostoma ceylanicum</name>
    <dbReference type="NCBI Taxonomy" id="53326"/>
    <lineage>
        <taxon>Eukaryota</taxon>
        <taxon>Metazoa</taxon>
        <taxon>Ecdysozoa</taxon>
        <taxon>Nematoda</taxon>
        <taxon>Chromadorea</taxon>
        <taxon>Rhabditida</taxon>
        <taxon>Rhabditina</taxon>
        <taxon>Rhabditomorpha</taxon>
        <taxon>Strongyloidea</taxon>
        <taxon>Ancylostomatidae</taxon>
        <taxon>Ancylostomatinae</taxon>
        <taxon>Ancylostoma</taxon>
    </lineage>
</organism>
<dbReference type="EMBL" id="JARK01001340">
    <property type="protein sequence ID" value="EYC31399.1"/>
    <property type="molecule type" value="Genomic_DNA"/>
</dbReference>
<sequence length="80" mass="8864">MFAVAKRSLFSKESPRHRIHDRAAGGCDLNLTTSALSAVDMYYVQVAQSPTNLTPDAAPFFSLLFNLLFTDIFIVDVRAL</sequence>
<evidence type="ECO:0000313" key="2">
    <source>
        <dbReference type="Proteomes" id="UP000024635"/>
    </source>
</evidence>
<gene>
    <name evidence="1" type="primary">Acey_s0004.g2132</name>
    <name evidence="1" type="ORF">Y032_0004g2132</name>
</gene>